<dbReference type="PANTHER" id="PTHR44591">
    <property type="entry name" value="STRESS RESPONSE REGULATOR PROTEIN 1"/>
    <property type="match status" value="1"/>
</dbReference>
<dbReference type="STRING" id="1216932.CM240_0796"/>
<feature type="modified residue" description="4-aspartylphosphate" evidence="4">
    <location>
        <position position="178"/>
    </location>
</feature>
<comment type="caution">
    <text evidence="4">Lacks conserved residue(s) required for the propagation of feature annotation.</text>
</comment>
<protein>
    <recommendedName>
        <fullName evidence="1">Stage 0 sporulation protein A homolog</fullName>
    </recommendedName>
</protein>
<evidence type="ECO:0000256" key="1">
    <source>
        <dbReference type="ARBA" id="ARBA00018672"/>
    </source>
</evidence>
<dbReference type="KEGG" id="clt:CM240_0796"/>
<dbReference type="CDD" id="cd00156">
    <property type="entry name" value="REC"/>
    <property type="match status" value="2"/>
</dbReference>
<evidence type="ECO:0000256" key="2">
    <source>
        <dbReference type="ARBA" id="ARBA00022553"/>
    </source>
</evidence>
<keyword evidence="2 4" id="KW-0597">Phosphoprotein</keyword>
<dbReference type="OrthoDB" id="9805474at2"/>
<organism evidence="6 7">
    <name type="scientific">Clostridium bornimense</name>
    <dbReference type="NCBI Taxonomy" id="1216932"/>
    <lineage>
        <taxon>Bacteria</taxon>
        <taxon>Bacillati</taxon>
        <taxon>Bacillota</taxon>
        <taxon>Clostridia</taxon>
        <taxon>Eubacteriales</taxon>
        <taxon>Clostridiaceae</taxon>
        <taxon>Clostridium</taxon>
    </lineage>
</organism>
<evidence type="ECO:0000259" key="5">
    <source>
        <dbReference type="PROSITE" id="PS50110"/>
    </source>
</evidence>
<dbReference type="SUPFAM" id="SSF52172">
    <property type="entry name" value="CheY-like"/>
    <property type="match status" value="2"/>
</dbReference>
<dbReference type="InterPro" id="IPR011006">
    <property type="entry name" value="CheY-like_superfamily"/>
</dbReference>
<dbReference type="InterPro" id="IPR001789">
    <property type="entry name" value="Sig_transdc_resp-reg_receiver"/>
</dbReference>
<feature type="domain" description="Response regulatory" evidence="5">
    <location>
        <begin position="130"/>
        <end position="243"/>
    </location>
</feature>
<gene>
    <name evidence="6" type="ORF">CM240_0796</name>
</gene>
<dbReference type="AlphaFoldDB" id="W6RTP1"/>
<dbReference type="SMART" id="SM00448">
    <property type="entry name" value="REC"/>
    <property type="match status" value="2"/>
</dbReference>
<reference evidence="6 7" key="1">
    <citation type="submission" date="2013-11" db="EMBL/GenBank/DDBJ databases">
        <title>Complete genome sequence of Clostridum sp. M2/40.</title>
        <authorList>
            <person name="Wibberg D."/>
            <person name="Puehler A."/>
            <person name="Schlueter A."/>
        </authorList>
    </citation>
    <scope>NUCLEOTIDE SEQUENCE [LARGE SCALE GENOMIC DNA]</scope>
    <source>
        <strain evidence="7">M2/40</strain>
    </source>
</reference>
<dbReference type="PROSITE" id="PS50110">
    <property type="entry name" value="RESPONSE_REGULATORY"/>
    <property type="match status" value="2"/>
</dbReference>
<proteinExistence type="predicted"/>
<dbReference type="EMBL" id="HG917868">
    <property type="protein sequence ID" value="CDM67961.1"/>
    <property type="molecule type" value="Genomic_DNA"/>
</dbReference>
<dbReference type="PANTHER" id="PTHR44591:SF23">
    <property type="entry name" value="CHEY SUBFAMILY"/>
    <property type="match status" value="1"/>
</dbReference>
<dbReference type="PATRIC" id="fig|1216932.3.peg.781"/>
<accession>W6RTP1</accession>
<dbReference type="InterPro" id="IPR050595">
    <property type="entry name" value="Bact_response_regulator"/>
</dbReference>
<dbReference type="RefSeq" id="WP_044036653.1">
    <property type="nucleotide sequence ID" value="NZ_HG917868.1"/>
</dbReference>
<dbReference type="HOGENOM" id="CLU_1080539_0_0_9"/>
<sequence length="257" mass="29922">MYTVLHIEQSEFFCKAAKEILESNNYQYIYTNNFNDAIGLIDEFDVDLIVTSLYAEGCTVEDFVGTVKEKYPEKPIFVVTGDSMGEERKKLIDLGIREYIFKEEFKEEFIKYVDMAFAEDQYAKDLQEARIAVVEDSHLEMLFAKDILCKYNLKNIDYFKTGTELIKKNKKYDIYLIDIVLKDEFGKDVIRKLRRDNIDSTIIAVTGLHNPKVQAEILDSGANDIIVKPLEEDLFIAKLKSYIRFYTLNKKLKSAEE</sequence>
<evidence type="ECO:0000256" key="3">
    <source>
        <dbReference type="ARBA" id="ARBA00024867"/>
    </source>
</evidence>
<evidence type="ECO:0000313" key="7">
    <source>
        <dbReference type="Proteomes" id="UP000019426"/>
    </source>
</evidence>
<evidence type="ECO:0000256" key="4">
    <source>
        <dbReference type="PROSITE-ProRule" id="PRU00169"/>
    </source>
</evidence>
<dbReference type="eggNOG" id="COG0745">
    <property type="taxonomic scope" value="Bacteria"/>
</dbReference>
<dbReference type="Pfam" id="PF00072">
    <property type="entry name" value="Response_reg"/>
    <property type="match status" value="2"/>
</dbReference>
<name>W6RTP1_9CLOT</name>
<dbReference type="GO" id="GO:0000160">
    <property type="term" value="P:phosphorelay signal transduction system"/>
    <property type="evidence" value="ECO:0007669"/>
    <property type="project" value="InterPro"/>
</dbReference>
<dbReference type="Proteomes" id="UP000019426">
    <property type="component" value="Chromosome M2/40_rep1"/>
</dbReference>
<feature type="domain" description="Response regulatory" evidence="5">
    <location>
        <begin position="3"/>
        <end position="117"/>
    </location>
</feature>
<dbReference type="Gene3D" id="3.40.50.2300">
    <property type="match status" value="2"/>
</dbReference>
<keyword evidence="7" id="KW-1185">Reference proteome</keyword>
<evidence type="ECO:0000313" key="6">
    <source>
        <dbReference type="EMBL" id="CDM67961.1"/>
    </source>
</evidence>
<comment type="function">
    <text evidence="3">May play the central regulatory role in sporulation. It may be an element of the effector pathway responsible for the activation of sporulation genes in response to nutritional stress. Spo0A may act in concert with spo0H (a sigma factor) to control the expression of some genes that are critical to the sporulation process.</text>
</comment>